<feature type="transmembrane region" description="Helical" evidence="9">
    <location>
        <begin position="62"/>
        <end position="80"/>
    </location>
</feature>
<organism evidence="11 12">
    <name type="scientific">Microlunatus endophyticus</name>
    <dbReference type="NCBI Taxonomy" id="1716077"/>
    <lineage>
        <taxon>Bacteria</taxon>
        <taxon>Bacillati</taxon>
        <taxon>Actinomycetota</taxon>
        <taxon>Actinomycetes</taxon>
        <taxon>Propionibacteriales</taxon>
        <taxon>Propionibacteriaceae</taxon>
        <taxon>Microlunatus</taxon>
    </lineage>
</organism>
<dbReference type="GO" id="GO:0005524">
    <property type="term" value="F:ATP binding"/>
    <property type="evidence" value="ECO:0007669"/>
    <property type="project" value="UniProtKB-KW"/>
</dbReference>
<keyword evidence="8" id="KW-0902">Two-component regulatory system</keyword>
<keyword evidence="9" id="KW-1133">Transmembrane helix</keyword>
<dbReference type="InterPro" id="IPR011712">
    <property type="entry name" value="Sig_transdc_His_kin_sub3_dim/P"/>
</dbReference>
<feature type="domain" description="Signal transduction histidine kinase subgroup 3 dimerisation and phosphoacceptor" evidence="10">
    <location>
        <begin position="140"/>
        <end position="205"/>
    </location>
</feature>
<keyword evidence="9" id="KW-0472">Membrane</keyword>
<evidence type="ECO:0000313" key="12">
    <source>
        <dbReference type="Proteomes" id="UP000613840"/>
    </source>
</evidence>
<keyword evidence="7" id="KW-0067">ATP-binding</keyword>
<protein>
    <recommendedName>
        <fullName evidence="2">histidine kinase</fullName>
        <ecNumber evidence="2">2.7.13.3</ecNumber>
    </recommendedName>
</protein>
<evidence type="ECO:0000256" key="3">
    <source>
        <dbReference type="ARBA" id="ARBA00022553"/>
    </source>
</evidence>
<evidence type="ECO:0000259" key="10">
    <source>
        <dbReference type="Pfam" id="PF07730"/>
    </source>
</evidence>
<evidence type="ECO:0000256" key="6">
    <source>
        <dbReference type="ARBA" id="ARBA00022777"/>
    </source>
</evidence>
<evidence type="ECO:0000313" key="11">
    <source>
        <dbReference type="EMBL" id="GGL63972.1"/>
    </source>
</evidence>
<feature type="transmembrane region" description="Helical" evidence="9">
    <location>
        <begin position="24"/>
        <end position="55"/>
    </location>
</feature>
<dbReference type="RefSeq" id="WP_188895513.1">
    <property type="nucleotide sequence ID" value="NZ_BMMZ01000005.1"/>
</dbReference>
<dbReference type="GO" id="GO:0046983">
    <property type="term" value="F:protein dimerization activity"/>
    <property type="evidence" value="ECO:0007669"/>
    <property type="project" value="InterPro"/>
</dbReference>
<dbReference type="InterPro" id="IPR050482">
    <property type="entry name" value="Sensor_HK_TwoCompSys"/>
</dbReference>
<dbReference type="GO" id="GO:0000155">
    <property type="term" value="F:phosphorelay sensor kinase activity"/>
    <property type="evidence" value="ECO:0007669"/>
    <property type="project" value="InterPro"/>
</dbReference>
<evidence type="ECO:0000256" key="4">
    <source>
        <dbReference type="ARBA" id="ARBA00022679"/>
    </source>
</evidence>
<keyword evidence="3" id="KW-0597">Phosphoprotein</keyword>
<evidence type="ECO:0000256" key="8">
    <source>
        <dbReference type="ARBA" id="ARBA00023012"/>
    </source>
</evidence>
<reference evidence="11" key="1">
    <citation type="journal article" date="2014" name="Int. J. Syst. Evol. Microbiol.">
        <title>Complete genome sequence of Corynebacterium casei LMG S-19264T (=DSM 44701T), isolated from a smear-ripened cheese.</title>
        <authorList>
            <consortium name="US DOE Joint Genome Institute (JGI-PGF)"/>
            <person name="Walter F."/>
            <person name="Albersmeier A."/>
            <person name="Kalinowski J."/>
            <person name="Ruckert C."/>
        </authorList>
    </citation>
    <scope>NUCLEOTIDE SEQUENCE</scope>
    <source>
        <strain evidence="11">CGMCC 4.7306</strain>
    </source>
</reference>
<comment type="catalytic activity">
    <reaction evidence="1">
        <text>ATP + protein L-histidine = ADP + protein N-phospho-L-histidine.</text>
        <dbReference type="EC" id="2.7.13.3"/>
    </reaction>
</comment>
<evidence type="ECO:0000256" key="5">
    <source>
        <dbReference type="ARBA" id="ARBA00022741"/>
    </source>
</evidence>
<dbReference type="InterPro" id="IPR036890">
    <property type="entry name" value="HATPase_C_sf"/>
</dbReference>
<dbReference type="CDD" id="cd16917">
    <property type="entry name" value="HATPase_UhpB-NarQ-NarX-like"/>
    <property type="match status" value="1"/>
</dbReference>
<dbReference type="PANTHER" id="PTHR24421:SF10">
    <property type="entry name" value="NITRATE_NITRITE SENSOR PROTEIN NARQ"/>
    <property type="match status" value="1"/>
</dbReference>
<evidence type="ECO:0000256" key="9">
    <source>
        <dbReference type="SAM" id="Phobius"/>
    </source>
</evidence>
<accession>A0A917W560</accession>
<keyword evidence="9" id="KW-0812">Transmembrane</keyword>
<dbReference type="PANTHER" id="PTHR24421">
    <property type="entry name" value="NITRATE/NITRITE SENSOR PROTEIN NARX-RELATED"/>
    <property type="match status" value="1"/>
</dbReference>
<dbReference type="EC" id="2.7.13.3" evidence="2"/>
<evidence type="ECO:0000256" key="2">
    <source>
        <dbReference type="ARBA" id="ARBA00012438"/>
    </source>
</evidence>
<dbReference type="Gene3D" id="1.20.5.1930">
    <property type="match status" value="1"/>
</dbReference>
<evidence type="ECO:0000256" key="7">
    <source>
        <dbReference type="ARBA" id="ARBA00022840"/>
    </source>
</evidence>
<dbReference type="Pfam" id="PF07730">
    <property type="entry name" value="HisKA_3"/>
    <property type="match status" value="1"/>
</dbReference>
<comment type="caution">
    <text evidence="11">The sequence shown here is derived from an EMBL/GenBank/DDBJ whole genome shotgun (WGS) entry which is preliminary data.</text>
</comment>
<dbReference type="AlphaFoldDB" id="A0A917W560"/>
<keyword evidence="6 11" id="KW-0418">Kinase</keyword>
<gene>
    <name evidence="11" type="ORF">GCM10011575_22990</name>
</gene>
<dbReference type="GO" id="GO:0016020">
    <property type="term" value="C:membrane"/>
    <property type="evidence" value="ECO:0007669"/>
    <property type="project" value="InterPro"/>
</dbReference>
<name>A0A917W560_9ACTN</name>
<dbReference type="Proteomes" id="UP000613840">
    <property type="component" value="Unassembled WGS sequence"/>
</dbReference>
<reference evidence="11" key="2">
    <citation type="submission" date="2020-09" db="EMBL/GenBank/DDBJ databases">
        <authorList>
            <person name="Sun Q."/>
            <person name="Zhou Y."/>
        </authorList>
    </citation>
    <scope>NUCLEOTIDE SEQUENCE</scope>
    <source>
        <strain evidence="11">CGMCC 4.7306</strain>
    </source>
</reference>
<evidence type="ECO:0000256" key="1">
    <source>
        <dbReference type="ARBA" id="ARBA00000085"/>
    </source>
</evidence>
<keyword evidence="5" id="KW-0547">Nucleotide-binding</keyword>
<keyword evidence="4" id="KW-0808">Transferase</keyword>
<dbReference type="EMBL" id="BMMZ01000005">
    <property type="protein sequence ID" value="GGL63972.1"/>
    <property type="molecule type" value="Genomic_DNA"/>
</dbReference>
<keyword evidence="12" id="KW-1185">Reference proteome</keyword>
<feature type="transmembrane region" description="Helical" evidence="9">
    <location>
        <begin position="92"/>
        <end position="112"/>
    </location>
</feature>
<sequence length="355" mass="37738">MPVGVALILIGAAALVVRRRWPTLTFVIAWCVGFSAVFAPDMQPVGILFVALYGVAVAAHRYGAVLALVATLGVLGVSVVNSSPVGTTHWGSWVIAVVVSDVVLPVAVWSFGRFRYRSLARIRDLRREHDQALEIARRDERLMLSHELHDIVSHTVNVMTLQAAGARAIMDLDPSKVGPSLEIIERAGVQAMNELQRLLGVLRADGTDQTTATQPQLSDLPQLLETARSSGQTVELAINGSPGELDPSVELACYRIVQEALTNARKYAGTSAQVAVGMEWIPPQLVLTVRNAAGAASDQAVLSTGNGLAGLSERVRLVGGRLETEELSTGGFVVRATLPVASMRTAVVEAVSTQG</sequence>
<dbReference type="Gene3D" id="3.30.565.10">
    <property type="entry name" value="Histidine kinase-like ATPase, C-terminal domain"/>
    <property type="match status" value="1"/>
</dbReference>
<proteinExistence type="predicted"/>
<dbReference type="SUPFAM" id="SSF55874">
    <property type="entry name" value="ATPase domain of HSP90 chaperone/DNA topoisomerase II/histidine kinase"/>
    <property type="match status" value="1"/>
</dbReference>